<protein>
    <recommendedName>
        <fullName evidence="3">UBP-type domain-containing protein</fullName>
    </recommendedName>
</protein>
<keyword evidence="2" id="KW-0175">Coiled coil</keyword>
<organism evidence="4 5">
    <name type="scientific">Tritrichomonas musculus</name>
    <dbReference type="NCBI Taxonomy" id="1915356"/>
    <lineage>
        <taxon>Eukaryota</taxon>
        <taxon>Metamonada</taxon>
        <taxon>Parabasalia</taxon>
        <taxon>Tritrichomonadida</taxon>
        <taxon>Tritrichomonadidae</taxon>
        <taxon>Tritrichomonas</taxon>
    </lineage>
</organism>
<evidence type="ECO:0000313" key="4">
    <source>
        <dbReference type="EMBL" id="KAK8878462.1"/>
    </source>
</evidence>
<dbReference type="SUPFAM" id="SSF57850">
    <property type="entry name" value="RING/U-box"/>
    <property type="match status" value="1"/>
</dbReference>
<keyword evidence="1" id="KW-0862">Zinc</keyword>
<gene>
    <name evidence="4" type="ORF">M9Y10_005235</name>
</gene>
<keyword evidence="1" id="KW-0863">Zinc-finger</keyword>
<dbReference type="InterPro" id="IPR001607">
    <property type="entry name" value="Znf_UBP"/>
</dbReference>
<dbReference type="Gene3D" id="3.30.40.10">
    <property type="entry name" value="Zinc/RING finger domain, C3HC4 (zinc finger)"/>
    <property type="match status" value="1"/>
</dbReference>
<proteinExistence type="predicted"/>
<feature type="coiled-coil region" evidence="2">
    <location>
        <begin position="356"/>
        <end position="383"/>
    </location>
</feature>
<evidence type="ECO:0000259" key="3">
    <source>
        <dbReference type="PROSITE" id="PS50271"/>
    </source>
</evidence>
<accession>A0ABR2JLC3</accession>
<evidence type="ECO:0000256" key="1">
    <source>
        <dbReference type="PROSITE-ProRule" id="PRU00502"/>
    </source>
</evidence>
<dbReference type="Pfam" id="PF02148">
    <property type="entry name" value="zf-UBP"/>
    <property type="match status" value="1"/>
</dbReference>
<dbReference type="PANTHER" id="PTHR24007:SF7">
    <property type="entry name" value="BRCA1-ASSOCIATED PROTEIN"/>
    <property type="match status" value="1"/>
</dbReference>
<dbReference type="Proteomes" id="UP001470230">
    <property type="component" value="Unassembled WGS sequence"/>
</dbReference>
<evidence type="ECO:0000256" key="2">
    <source>
        <dbReference type="SAM" id="Coils"/>
    </source>
</evidence>
<dbReference type="PROSITE" id="PS50271">
    <property type="entry name" value="ZF_UBP"/>
    <property type="match status" value="1"/>
</dbReference>
<sequence>MFAIDLISSQKLERVEKSEEGFEYSVIDVPEMKLWKLMTTVSGDLTWDFPVLHPSRTNVVFILAIPSFLNYLDICLFIKKITQVSFKITFFKSLYRSAAIEFSTQEGADTFYINTLGEPFDLKHAHIRCISLFLLQITPNIGMHPIATNEECCERELTLPLCPLCFQLFDPSINFFFAFSTTDDFSVQAYFDWGESKCPVCHVIYGSLLSSQPPNETSQNEYEKNVSDDDFESDALTHSTSDHTCFGCPIPNLKCQTPGCNETEKLWICMDCGHVGCGREKNQHSLNHFYETRHRFSLRFVNIWLWDYIADKTIQRIFQEKTPEANNEVLRLYRKKLLEGVTSVRNSYENEIKIIRETGHEELEELSEELRKLEEEEQSLIPDYQITVGLDEKINETQAEIDKKRNDPEMLRSNTLKKNKILLDKQIADNQAKIDKLCIFLDKRGDVSTDVDISYT</sequence>
<dbReference type="PANTHER" id="PTHR24007">
    <property type="entry name" value="BRCA1-ASSOCIATED PROTEIN"/>
    <property type="match status" value="1"/>
</dbReference>
<dbReference type="Pfam" id="PF07576">
    <property type="entry name" value="BRAP2"/>
    <property type="match status" value="1"/>
</dbReference>
<evidence type="ECO:0000313" key="5">
    <source>
        <dbReference type="Proteomes" id="UP001470230"/>
    </source>
</evidence>
<name>A0ABR2JLC3_9EUKA</name>
<keyword evidence="1" id="KW-0479">Metal-binding</keyword>
<keyword evidence="5" id="KW-1185">Reference proteome</keyword>
<dbReference type="SMART" id="SM00290">
    <property type="entry name" value="ZnF_UBP"/>
    <property type="match status" value="1"/>
</dbReference>
<dbReference type="InterPro" id="IPR013083">
    <property type="entry name" value="Znf_RING/FYVE/PHD"/>
</dbReference>
<feature type="domain" description="UBP-type" evidence="3">
    <location>
        <begin position="239"/>
        <end position="337"/>
    </location>
</feature>
<dbReference type="InterPro" id="IPR011422">
    <property type="entry name" value="BRAP2/ETP1_RRM"/>
</dbReference>
<reference evidence="4 5" key="1">
    <citation type="submission" date="2024-04" db="EMBL/GenBank/DDBJ databases">
        <title>Tritrichomonas musculus Genome.</title>
        <authorList>
            <person name="Alves-Ferreira E."/>
            <person name="Grigg M."/>
            <person name="Lorenzi H."/>
            <person name="Galac M."/>
        </authorList>
    </citation>
    <scope>NUCLEOTIDE SEQUENCE [LARGE SCALE GENOMIC DNA]</scope>
    <source>
        <strain evidence="4 5">EAF2021</strain>
    </source>
</reference>
<dbReference type="EMBL" id="JAPFFF010000011">
    <property type="protein sequence ID" value="KAK8878462.1"/>
    <property type="molecule type" value="Genomic_DNA"/>
</dbReference>
<comment type="caution">
    <text evidence="4">The sequence shown here is derived from an EMBL/GenBank/DDBJ whole genome shotgun (WGS) entry which is preliminary data.</text>
</comment>